<feature type="domain" description="Glycosyltransferase 2-like" evidence="4">
    <location>
        <begin position="15"/>
        <end position="113"/>
    </location>
</feature>
<keyword evidence="6" id="KW-1185">Reference proteome</keyword>
<dbReference type="CDD" id="cd02526">
    <property type="entry name" value="GT2_RfbF_like"/>
    <property type="match status" value="1"/>
</dbReference>
<comment type="caution">
    <text evidence="5">The sequence shown here is derived from an EMBL/GenBank/DDBJ whole genome shotgun (WGS) entry which is preliminary data.</text>
</comment>
<keyword evidence="3" id="KW-0808">Transferase</keyword>
<dbReference type="InterPro" id="IPR001173">
    <property type="entry name" value="Glyco_trans_2-like"/>
</dbReference>
<dbReference type="Pfam" id="PF00535">
    <property type="entry name" value="Glycos_transf_2"/>
    <property type="match status" value="1"/>
</dbReference>
<dbReference type="PANTHER" id="PTHR43179:SF12">
    <property type="entry name" value="GALACTOFURANOSYLTRANSFERASE GLFT2"/>
    <property type="match status" value="1"/>
</dbReference>
<dbReference type="NCBIfam" id="TIGR01556">
    <property type="entry name" value="rhamnosyltran"/>
    <property type="match status" value="1"/>
</dbReference>
<dbReference type="InterPro" id="IPR006446">
    <property type="entry name" value="RhaTrfase"/>
</dbReference>
<evidence type="ECO:0000256" key="1">
    <source>
        <dbReference type="ARBA" id="ARBA00006739"/>
    </source>
</evidence>
<organism evidence="5 6">
    <name type="scientific">Aureimonas populi</name>
    <dbReference type="NCBI Taxonomy" id="1701758"/>
    <lineage>
        <taxon>Bacteria</taxon>
        <taxon>Pseudomonadati</taxon>
        <taxon>Pseudomonadota</taxon>
        <taxon>Alphaproteobacteria</taxon>
        <taxon>Hyphomicrobiales</taxon>
        <taxon>Aurantimonadaceae</taxon>
        <taxon>Aureimonas</taxon>
    </lineage>
</organism>
<proteinExistence type="inferred from homology"/>
<dbReference type="InterPro" id="IPR029044">
    <property type="entry name" value="Nucleotide-diphossugar_trans"/>
</dbReference>
<evidence type="ECO:0000256" key="2">
    <source>
        <dbReference type="ARBA" id="ARBA00022676"/>
    </source>
</evidence>
<evidence type="ECO:0000313" key="5">
    <source>
        <dbReference type="EMBL" id="MFD2237500.1"/>
    </source>
</evidence>
<dbReference type="Gene3D" id="3.90.550.10">
    <property type="entry name" value="Spore Coat Polysaccharide Biosynthesis Protein SpsA, Chain A"/>
    <property type="match status" value="1"/>
</dbReference>
<dbReference type="SUPFAM" id="SSF53448">
    <property type="entry name" value="Nucleotide-diphospho-sugar transferases"/>
    <property type="match status" value="1"/>
</dbReference>
<evidence type="ECO:0000256" key="3">
    <source>
        <dbReference type="ARBA" id="ARBA00022679"/>
    </source>
</evidence>
<protein>
    <submittedName>
        <fullName evidence="5">Glycosyltransferase family 2 protein</fullName>
    </submittedName>
</protein>
<dbReference type="RefSeq" id="WP_209737629.1">
    <property type="nucleotide sequence ID" value="NZ_CP072611.1"/>
</dbReference>
<dbReference type="PANTHER" id="PTHR43179">
    <property type="entry name" value="RHAMNOSYLTRANSFERASE WBBL"/>
    <property type="match status" value="1"/>
</dbReference>
<dbReference type="Proteomes" id="UP001597371">
    <property type="component" value="Unassembled WGS sequence"/>
</dbReference>
<sequence length="314" mass="34090">MSDGAPERSCLPHAVVVTYQPDLQTLARMLAALSRQVARVVIVDNGSSSRAGIAALAEANDARFLPLGANLGIAEAQNRGIEQALEDEAGNVLLMDQDTVLPPHAVRTLLADLAVLLEQGVKVGSLGCAYRDSHDGRIAPISRVASSGRRIERVAVDGASGPVEADFVIASGSLLPADVLRQVGLMEAPLFIDLVDMEWGFRASAKGFRHFQCPAAVMEHTLGNGRIRIHSRSIALHAPIRNYYSVRNALFLALRNYVRPAWRIYFVRQALAYTVVYTWKGDRRPTRLGYMLRGLADGLLGRAGAYRPGRISQA</sequence>
<gene>
    <name evidence="5" type="ORF">ACFSKQ_08485</name>
</gene>
<evidence type="ECO:0000259" key="4">
    <source>
        <dbReference type="Pfam" id="PF00535"/>
    </source>
</evidence>
<evidence type="ECO:0000313" key="6">
    <source>
        <dbReference type="Proteomes" id="UP001597371"/>
    </source>
</evidence>
<dbReference type="EMBL" id="JBHUIJ010000009">
    <property type="protein sequence ID" value="MFD2237500.1"/>
    <property type="molecule type" value="Genomic_DNA"/>
</dbReference>
<comment type="similarity">
    <text evidence="1">Belongs to the glycosyltransferase 2 family.</text>
</comment>
<accession>A0ABW5CJM9</accession>
<name>A0ABW5CJM9_9HYPH</name>
<keyword evidence="2" id="KW-0328">Glycosyltransferase</keyword>
<reference evidence="6" key="1">
    <citation type="journal article" date="2019" name="Int. J. Syst. Evol. Microbiol.">
        <title>The Global Catalogue of Microorganisms (GCM) 10K type strain sequencing project: providing services to taxonomists for standard genome sequencing and annotation.</title>
        <authorList>
            <consortium name="The Broad Institute Genomics Platform"/>
            <consortium name="The Broad Institute Genome Sequencing Center for Infectious Disease"/>
            <person name="Wu L."/>
            <person name="Ma J."/>
        </authorList>
    </citation>
    <scope>NUCLEOTIDE SEQUENCE [LARGE SCALE GENOMIC DNA]</scope>
    <source>
        <strain evidence="6">ZS-35-S2</strain>
    </source>
</reference>